<accession>A0A4Z2HAS1</accession>
<evidence type="ECO:0000313" key="2">
    <source>
        <dbReference type="EMBL" id="TNN62997.1"/>
    </source>
</evidence>
<gene>
    <name evidence="2" type="ORF">EYF80_026806</name>
</gene>
<feature type="region of interest" description="Disordered" evidence="1">
    <location>
        <begin position="427"/>
        <end position="469"/>
    </location>
</feature>
<name>A0A4Z2HAS1_9TELE</name>
<dbReference type="AlphaFoldDB" id="A0A4Z2HAS1"/>
<reference evidence="2 3" key="1">
    <citation type="submission" date="2019-03" db="EMBL/GenBank/DDBJ databases">
        <title>First draft genome of Liparis tanakae, snailfish: a comprehensive survey of snailfish specific genes.</title>
        <authorList>
            <person name="Kim W."/>
            <person name="Song I."/>
            <person name="Jeong J.-H."/>
            <person name="Kim D."/>
            <person name="Kim S."/>
            <person name="Ryu S."/>
            <person name="Song J.Y."/>
            <person name="Lee S.K."/>
        </authorList>
    </citation>
    <scope>NUCLEOTIDE SEQUENCE [LARGE SCALE GENOMIC DNA]</scope>
    <source>
        <tissue evidence="2">Muscle</tissue>
    </source>
</reference>
<comment type="caution">
    <text evidence="2">The sequence shown here is derived from an EMBL/GenBank/DDBJ whole genome shotgun (WGS) entry which is preliminary data.</text>
</comment>
<evidence type="ECO:0000256" key="1">
    <source>
        <dbReference type="SAM" id="MobiDB-lite"/>
    </source>
</evidence>
<feature type="region of interest" description="Disordered" evidence="1">
    <location>
        <begin position="173"/>
        <end position="193"/>
    </location>
</feature>
<dbReference type="Proteomes" id="UP000314294">
    <property type="component" value="Unassembled WGS sequence"/>
</dbReference>
<keyword evidence="3" id="KW-1185">Reference proteome</keyword>
<protein>
    <submittedName>
        <fullName evidence="2">Uncharacterized protein</fullName>
    </submittedName>
</protein>
<sequence length="512" mass="55923">MLREYTLISTNLVKETTLLPRLYPGTPRVSSQQHTYTFADSPGQPRMTPRRECFDPPLTTTHTPIFAPRISHQPRHLPAAPKGLSPPDLSAEGCGEIIIGVIIEVATETTHFSSITAGQSDHEMVFPVITDSQAEISLNDHRATALNHGTQDGNPSFTSHTSSALQVILLQDKDVPPGKPGKRSHDEAGSPPANWQQLLINVVTFGEAPGARVTRDNSNRVLGGDSGAREIILGLELSTLVRLEIDHHSAATPIDTTLEPEGAENSLVEPLGLPAGSLRPLICRFPADDRALTARAQDSIPHFAHISILAARLSTHNPLGARLADTCLLAVFVRPEVLLWVIHFLTKFTKQHLKMMRLLILCLLLMLPAAPGLDDDDEDSLIEKALLLVRRHLKNRQQGRQSFRRGVSISGDSPSCYIKIATDSHETLTDRETSASRPERLQSDISPENECRTNKSRSSESRSGCSSSAVEPHLSLVGVPAMKTRPLNMECHCEGLAFHGQKTASRSIFVSN</sequence>
<feature type="compositionally biased region" description="Basic and acidic residues" evidence="1">
    <location>
        <begin position="427"/>
        <end position="442"/>
    </location>
</feature>
<dbReference type="EMBL" id="SRLO01000282">
    <property type="protein sequence ID" value="TNN62997.1"/>
    <property type="molecule type" value="Genomic_DNA"/>
</dbReference>
<feature type="region of interest" description="Disordered" evidence="1">
    <location>
        <begin position="30"/>
        <end position="51"/>
    </location>
</feature>
<evidence type="ECO:0000313" key="3">
    <source>
        <dbReference type="Proteomes" id="UP000314294"/>
    </source>
</evidence>
<proteinExistence type="predicted"/>
<feature type="compositionally biased region" description="Basic and acidic residues" evidence="1">
    <location>
        <begin position="449"/>
        <end position="460"/>
    </location>
</feature>
<organism evidence="2 3">
    <name type="scientific">Liparis tanakae</name>
    <name type="common">Tanaka's snailfish</name>
    <dbReference type="NCBI Taxonomy" id="230148"/>
    <lineage>
        <taxon>Eukaryota</taxon>
        <taxon>Metazoa</taxon>
        <taxon>Chordata</taxon>
        <taxon>Craniata</taxon>
        <taxon>Vertebrata</taxon>
        <taxon>Euteleostomi</taxon>
        <taxon>Actinopterygii</taxon>
        <taxon>Neopterygii</taxon>
        <taxon>Teleostei</taxon>
        <taxon>Neoteleostei</taxon>
        <taxon>Acanthomorphata</taxon>
        <taxon>Eupercaria</taxon>
        <taxon>Perciformes</taxon>
        <taxon>Cottioidei</taxon>
        <taxon>Cottales</taxon>
        <taxon>Liparidae</taxon>
        <taxon>Liparis</taxon>
    </lineage>
</organism>